<keyword evidence="2" id="KW-1185">Reference proteome</keyword>
<dbReference type="AlphaFoldDB" id="K3YWR8"/>
<reference evidence="1" key="2">
    <citation type="submission" date="2018-08" db="UniProtKB">
        <authorList>
            <consortium name="EnsemblPlants"/>
        </authorList>
    </citation>
    <scope>IDENTIFICATION</scope>
    <source>
        <strain evidence="1">Yugu1</strain>
    </source>
</reference>
<accession>K3YWR8</accession>
<dbReference type="EMBL" id="AGNK02000061">
    <property type="status" value="NOT_ANNOTATED_CDS"/>
    <property type="molecule type" value="Genomic_DNA"/>
</dbReference>
<sequence length="122" mass="13460">MDCCLVRVSATLAIHLRVPAVKLRRRRRWRRLMVPGRLTPAAGAHDPSCCDATTGAWSGRELELDDLAARAHVPSCRLSLLSSFRVAHAETGYDITSLARAITCQNSQLLQRPIYGVRVSGH</sequence>
<dbReference type="Gramene" id="KQL28252">
    <property type="protein sequence ID" value="KQL28252"/>
    <property type="gene ID" value="SETIT_018714mg"/>
</dbReference>
<dbReference type="InParanoid" id="K3YWR8"/>
<proteinExistence type="predicted"/>
<dbReference type="Proteomes" id="UP000004995">
    <property type="component" value="Unassembled WGS sequence"/>
</dbReference>
<dbReference type="EnsemblPlants" id="KQL28252">
    <property type="protein sequence ID" value="KQL28252"/>
    <property type="gene ID" value="SETIT_018714mg"/>
</dbReference>
<protein>
    <submittedName>
        <fullName evidence="1">Uncharacterized protein</fullName>
    </submittedName>
</protein>
<dbReference type="HOGENOM" id="CLU_2030735_0_0_1"/>
<evidence type="ECO:0000313" key="1">
    <source>
        <dbReference type="EnsemblPlants" id="KQL28252"/>
    </source>
</evidence>
<name>K3YWR8_SETIT</name>
<evidence type="ECO:0000313" key="2">
    <source>
        <dbReference type="Proteomes" id="UP000004995"/>
    </source>
</evidence>
<reference evidence="2" key="1">
    <citation type="journal article" date="2012" name="Nat. Biotechnol.">
        <title>Reference genome sequence of the model plant Setaria.</title>
        <authorList>
            <person name="Bennetzen J.L."/>
            <person name="Schmutz J."/>
            <person name="Wang H."/>
            <person name="Percifield R."/>
            <person name="Hawkins J."/>
            <person name="Pontaroli A.C."/>
            <person name="Estep M."/>
            <person name="Feng L."/>
            <person name="Vaughn J.N."/>
            <person name="Grimwood J."/>
            <person name="Jenkins J."/>
            <person name="Barry K."/>
            <person name="Lindquist E."/>
            <person name="Hellsten U."/>
            <person name="Deshpande S."/>
            <person name="Wang X."/>
            <person name="Wu X."/>
            <person name="Mitros T."/>
            <person name="Triplett J."/>
            <person name="Yang X."/>
            <person name="Ye C.Y."/>
            <person name="Mauro-Herrera M."/>
            <person name="Wang L."/>
            <person name="Li P."/>
            <person name="Sharma M."/>
            <person name="Sharma R."/>
            <person name="Ronald P.C."/>
            <person name="Panaud O."/>
            <person name="Kellogg E.A."/>
            <person name="Brutnell T.P."/>
            <person name="Doust A.N."/>
            <person name="Tuskan G.A."/>
            <person name="Rokhsar D."/>
            <person name="Devos K.M."/>
        </authorList>
    </citation>
    <scope>NUCLEOTIDE SEQUENCE [LARGE SCALE GENOMIC DNA]</scope>
    <source>
        <strain evidence="2">cv. Yugu1</strain>
    </source>
</reference>
<organism evidence="1 2">
    <name type="scientific">Setaria italica</name>
    <name type="common">Foxtail millet</name>
    <name type="synonym">Panicum italicum</name>
    <dbReference type="NCBI Taxonomy" id="4555"/>
    <lineage>
        <taxon>Eukaryota</taxon>
        <taxon>Viridiplantae</taxon>
        <taxon>Streptophyta</taxon>
        <taxon>Embryophyta</taxon>
        <taxon>Tracheophyta</taxon>
        <taxon>Spermatophyta</taxon>
        <taxon>Magnoliopsida</taxon>
        <taxon>Liliopsida</taxon>
        <taxon>Poales</taxon>
        <taxon>Poaceae</taxon>
        <taxon>PACMAD clade</taxon>
        <taxon>Panicoideae</taxon>
        <taxon>Panicodae</taxon>
        <taxon>Paniceae</taxon>
        <taxon>Cenchrinae</taxon>
        <taxon>Setaria</taxon>
    </lineage>
</organism>